<reference evidence="3 4" key="1">
    <citation type="submission" date="2024-04" db="EMBL/GenBank/DDBJ databases">
        <authorList>
            <consortium name="Genoscope - CEA"/>
            <person name="William W."/>
        </authorList>
    </citation>
    <scope>NUCLEOTIDE SEQUENCE [LARGE SCALE GENOMIC DNA]</scope>
</reference>
<feature type="transmembrane region" description="Helical" evidence="1">
    <location>
        <begin position="180"/>
        <end position="199"/>
    </location>
</feature>
<feature type="domain" description="J" evidence="2">
    <location>
        <begin position="47"/>
        <end position="113"/>
    </location>
</feature>
<proteinExistence type="predicted"/>
<accession>A0AAV2I1J8</accession>
<dbReference type="InterPro" id="IPR052763">
    <property type="entry name" value="DnaJ_C4"/>
</dbReference>
<sequence length="265" mass="30594">MSSRLMFLHNSCKNGTNSLYSLCFQKVFHQVFESIKSDVCSFSTKADHYKVLGVDKNATHEDIRAAFLKRSKECHPDISSGKSADNHQQFIMVNEAYTTLSKPLTRRSYDLNLNFEESEKQYNTYQQSAHTQNSQEESFYERPRAFYDLHSVRQKAEDEFYRKQPYYGIKGVSKISNGSIVMACFCFMLTGMLLHFVVLRRSFSMYKKVLDENDAKSHAIFKNAKEAAATYSTQELKQNLIDSSNLTKNTTTECKKTADLNLRMD</sequence>
<gene>
    <name evidence="3" type="ORF">GSLYS_00012031001</name>
</gene>
<dbReference type="EMBL" id="CAXITT010000289">
    <property type="protein sequence ID" value="CAL1538210.1"/>
    <property type="molecule type" value="Genomic_DNA"/>
</dbReference>
<keyword evidence="1" id="KW-0812">Transmembrane</keyword>
<dbReference type="PANTHER" id="PTHR44825">
    <property type="match status" value="1"/>
</dbReference>
<evidence type="ECO:0000313" key="4">
    <source>
        <dbReference type="Proteomes" id="UP001497497"/>
    </source>
</evidence>
<evidence type="ECO:0000313" key="3">
    <source>
        <dbReference type="EMBL" id="CAL1538210.1"/>
    </source>
</evidence>
<dbReference type="PRINTS" id="PR00625">
    <property type="entry name" value="JDOMAIN"/>
</dbReference>
<evidence type="ECO:0000256" key="1">
    <source>
        <dbReference type="SAM" id="Phobius"/>
    </source>
</evidence>
<keyword evidence="1" id="KW-0472">Membrane</keyword>
<name>A0AAV2I1J8_LYMST</name>
<protein>
    <recommendedName>
        <fullName evidence="2">J domain-containing protein</fullName>
    </recommendedName>
</protein>
<dbReference type="SMART" id="SM00271">
    <property type="entry name" value="DnaJ"/>
    <property type="match status" value="1"/>
</dbReference>
<dbReference type="SUPFAM" id="SSF46565">
    <property type="entry name" value="Chaperone J-domain"/>
    <property type="match status" value="1"/>
</dbReference>
<dbReference type="InterPro" id="IPR001623">
    <property type="entry name" value="DnaJ_domain"/>
</dbReference>
<dbReference type="CDD" id="cd06257">
    <property type="entry name" value="DnaJ"/>
    <property type="match status" value="1"/>
</dbReference>
<dbReference type="Gene3D" id="1.10.287.110">
    <property type="entry name" value="DnaJ domain"/>
    <property type="match status" value="1"/>
</dbReference>
<dbReference type="PROSITE" id="PS50076">
    <property type="entry name" value="DNAJ_2"/>
    <property type="match status" value="1"/>
</dbReference>
<keyword evidence="4" id="KW-1185">Reference proteome</keyword>
<keyword evidence="1" id="KW-1133">Transmembrane helix</keyword>
<dbReference type="Pfam" id="PF00226">
    <property type="entry name" value="DnaJ"/>
    <property type="match status" value="1"/>
</dbReference>
<organism evidence="3 4">
    <name type="scientific">Lymnaea stagnalis</name>
    <name type="common">Great pond snail</name>
    <name type="synonym">Helix stagnalis</name>
    <dbReference type="NCBI Taxonomy" id="6523"/>
    <lineage>
        <taxon>Eukaryota</taxon>
        <taxon>Metazoa</taxon>
        <taxon>Spiralia</taxon>
        <taxon>Lophotrochozoa</taxon>
        <taxon>Mollusca</taxon>
        <taxon>Gastropoda</taxon>
        <taxon>Heterobranchia</taxon>
        <taxon>Euthyneura</taxon>
        <taxon>Panpulmonata</taxon>
        <taxon>Hygrophila</taxon>
        <taxon>Lymnaeoidea</taxon>
        <taxon>Lymnaeidae</taxon>
        <taxon>Lymnaea</taxon>
    </lineage>
</organism>
<dbReference type="PANTHER" id="PTHR44825:SF1">
    <property type="entry name" value="DNAJ HOMOLOG SUBFAMILY C MEMBER 4"/>
    <property type="match status" value="1"/>
</dbReference>
<comment type="caution">
    <text evidence="3">The sequence shown here is derived from an EMBL/GenBank/DDBJ whole genome shotgun (WGS) entry which is preliminary data.</text>
</comment>
<dbReference type="AlphaFoldDB" id="A0AAV2I1J8"/>
<dbReference type="Proteomes" id="UP001497497">
    <property type="component" value="Unassembled WGS sequence"/>
</dbReference>
<evidence type="ECO:0000259" key="2">
    <source>
        <dbReference type="PROSITE" id="PS50076"/>
    </source>
</evidence>
<dbReference type="InterPro" id="IPR036869">
    <property type="entry name" value="J_dom_sf"/>
</dbReference>